<accession>A0A915HFQ4</accession>
<proteinExistence type="predicted"/>
<dbReference type="AlphaFoldDB" id="A0A915HFQ4"/>
<name>A0A915HFQ4_ROMCU</name>
<sequence length="71" mass="8075">MTESELELIAITFELKSSSIILNLPIGDVLFPFFRTKVRRLFEGGAYLRAAFIQINTVYYTGVIMKNIVNS</sequence>
<keyword evidence="1" id="KW-1185">Reference proteome</keyword>
<dbReference type="Proteomes" id="UP000887565">
    <property type="component" value="Unplaced"/>
</dbReference>
<reference evidence="2" key="1">
    <citation type="submission" date="2022-11" db="UniProtKB">
        <authorList>
            <consortium name="WormBaseParasite"/>
        </authorList>
    </citation>
    <scope>IDENTIFICATION</scope>
</reference>
<evidence type="ECO:0000313" key="1">
    <source>
        <dbReference type="Proteomes" id="UP000887565"/>
    </source>
</evidence>
<organism evidence="1 2">
    <name type="scientific">Romanomermis culicivorax</name>
    <name type="common">Nematode worm</name>
    <dbReference type="NCBI Taxonomy" id="13658"/>
    <lineage>
        <taxon>Eukaryota</taxon>
        <taxon>Metazoa</taxon>
        <taxon>Ecdysozoa</taxon>
        <taxon>Nematoda</taxon>
        <taxon>Enoplea</taxon>
        <taxon>Dorylaimia</taxon>
        <taxon>Mermithida</taxon>
        <taxon>Mermithoidea</taxon>
        <taxon>Mermithidae</taxon>
        <taxon>Romanomermis</taxon>
    </lineage>
</organism>
<dbReference type="WBParaSite" id="nRc.2.0.1.t00872-RA">
    <property type="protein sequence ID" value="nRc.2.0.1.t00872-RA"/>
    <property type="gene ID" value="nRc.2.0.1.g00872"/>
</dbReference>
<evidence type="ECO:0000313" key="2">
    <source>
        <dbReference type="WBParaSite" id="nRc.2.0.1.t00872-RA"/>
    </source>
</evidence>
<protein>
    <submittedName>
        <fullName evidence="2">Uncharacterized protein</fullName>
    </submittedName>
</protein>